<accession>A0A4D7QFY0</accession>
<evidence type="ECO:0000313" key="2">
    <source>
        <dbReference type="EMBL" id="QCK86078.1"/>
    </source>
</evidence>
<dbReference type="InterPro" id="IPR005325">
    <property type="entry name" value="DUF308_memb"/>
</dbReference>
<name>A0A4D7QFY0_9HYPH</name>
<organism evidence="2 3">
    <name type="scientific">Phreatobacter aquaticus</name>
    <dbReference type="NCBI Taxonomy" id="2570229"/>
    <lineage>
        <taxon>Bacteria</taxon>
        <taxon>Pseudomonadati</taxon>
        <taxon>Pseudomonadota</taxon>
        <taxon>Alphaproteobacteria</taxon>
        <taxon>Hyphomicrobiales</taxon>
        <taxon>Phreatobacteraceae</taxon>
        <taxon>Phreatobacter</taxon>
    </lineage>
</organism>
<evidence type="ECO:0000313" key="3">
    <source>
        <dbReference type="Proteomes" id="UP000298588"/>
    </source>
</evidence>
<feature type="transmembrane region" description="Helical" evidence="1">
    <location>
        <begin position="159"/>
        <end position="182"/>
    </location>
</feature>
<dbReference type="Proteomes" id="UP000298588">
    <property type="component" value="Chromosome"/>
</dbReference>
<dbReference type="PANTHER" id="PTHR34989">
    <property type="entry name" value="PROTEIN HDED"/>
    <property type="match status" value="1"/>
</dbReference>
<dbReference type="EMBL" id="CP039865">
    <property type="protein sequence ID" value="QCK86078.1"/>
    <property type="molecule type" value="Genomic_DNA"/>
</dbReference>
<reference evidence="2 3" key="1">
    <citation type="submission" date="2019-04" db="EMBL/GenBank/DDBJ databases">
        <title>Phreatobacter aquaticus sp. nov.</title>
        <authorList>
            <person name="Choi A."/>
            <person name="Baek K."/>
        </authorList>
    </citation>
    <scope>NUCLEOTIDE SEQUENCE [LARGE SCALE GENOMIC DNA]</scope>
    <source>
        <strain evidence="2 3">NMCR1094</strain>
    </source>
</reference>
<protein>
    <submittedName>
        <fullName evidence="2">HdeD family acid-resistance protein</fullName>
    </submittedName>
</protein>
<dbReference type="GO" id="GO:0005886">
    <property type="term" value="C:plasma membrane"/>
    <property type="evidence" value="ECO:0007669"/>
    <property type="project" value="TreeGrafter"/>
</dbReference>
<keyword evidence="1" id="KW-1133">Transmembrane helix</keyword>
<sequence>MVALPAAQRAVPDPDLRFSDPSARHALRQRRLRPTRGGTISTRAHCYTCIIGGLIMTDASQSKPHSLGTHLVPLRRNWGWLMGAGIVLLALGTVGLAATVILGVVSVLSFGAMMLVGGGVLLVDAFRREGWQSRLLMVAIGALYVMTGALIFYNPLSALVAITLFVGVALVATGILRIVMAFQLRPASLWIWVLASGLMSLVLGVLILASWPASASWVLGTFLAIELIFQGWTYLMLAFAIRSTFDGVKARPGAVPPPAASV</sequence>
<feature type="transmembrane region" description="Helical" evidence="1">
    <location>
        <begin position="78"/>
        <end position="98"/>
    </location>
</feature>
<dbReference type="AlphaFoldDB" id="A0A4D7QFY0"/>
<evidence type="ECO:0000256" key="1">
    <source>
        <dbReference type="SAM" id="Phobius"/>
    </source>
</evidence>
<dbReference type="InterPro" id="IPR052712">
    <property type="entry name" value="Acid_resist_chaperone_HdeD"/>
</dbReference>
<gene>
    <name evidence="2" type="ORF">E8L99_10085</name>
</gene>
<keyword evidence="1" id="KW-0472">Membrane</keyword>
<feature type="transmembrane region" description="Helical" evidence="1">
    <location>
        <begin position="135"/>
        <end position="153"/>
    </location>
</feature>
<proteinExistence type="predicted"/>
<dbReference type="Pfam" id="PF03729">
    <property type="entry name" value="DUF308"/>
    <property type="match status" value="1"/>
</dbReference>
<dbReference type="OrthoDB" id="9815400at2"/>
<feature type="transmembrane region" description="Helical" evidence="1">
    <location>
        <begin position="217"/>
        <end position="241"/>
    </location>
</feature>
<dbReference type="KEGG" id="paqt:E8L99_10085"/>
<feature type="transmembrane region" description="Helical" evidence="1">
    <location>
        <begin position="104"/>
        <end position="123"/>
    </location>
</feature>
<keyword evidence="1" id="KW-0812">Transmembrane</keyword>
<dbReference type="PANTHER" id="PTHR34989:SF1">
    <property type="entry name" value="PROTEIN HDED"/>
    <property type="match status" value="1"/>
</dbReference>
<feature type="transmembrane region" description="Helical" evidence="1">
    <location>
        <begin position="189"/>
        <end position="211"/>
    </location>
</feature>
<keyword evidence="3" id="KW-1185">Reference proteome</keyword>